<dbReference type="AlphaFoldDB" id="A0A1G9QN55"/>
<dbReference type="EMBL" id="FNFO01000010">
    <property type="protein sequence ID" value="SDM11735.1"/>
    <property type="molecule type" value="Genomic_DNA"/>
</dbReference>
<name>A0A1G9QN55_9BACT</name>
<gene>
    <name evidence="3" type="ORF">SAMN05421823_110213</name>
</gene>
<keyword evidence="1 3" id="KW-0378">Hydrolase</keyword>
<dbReference type="PANTHER" id="PTHR33886">
    <property type="entry name" value="UNSATURATED RHAMNOGALACTURONAN HYDROLASE (EUROFUNG)"/>
    <property type="match status" value="1"/>
</dbReference>
<organism evidence="3 4">
    <name type="scientific">Catalinimonas alkaloidigena</name>
    <dbReference type="NCBI Taxonomy" id="1075417"/>
    <lineage>
        <taxon>Bacteria</taxon>
        <taxon>Pseudomonadati</taxon>
        <taxon>Bacteroidota</taxon>
        <taxon>Cytophagia</taxon>
        <taxon>Cytophagales</taxon>
        <taxon>Catalimonadaceae</taxon>
        <taxon>Catalinimonas</taxon>
    </lineage>
</organism>
<feature type="signal peptide" evidence="2">
    <location>
        <begin position="1"/>
        <end position="21"/>
    </location>
</feature>
<dbReference type="Gene3D" id="1.50.10.10">
    <property type="match status" value="1"/>
</dbReference>
<dbReference type="InterPro" id="IPR008928">
    <property type="entry name" value="6-hairpin_glycosidase_sf"/>
</dbReference>
<keyword evidence="4" id="KW-1185">Reference proteome</keyword>
<dbReference type="InterPro" id="IPR012341">
    <property type="entry name" value="6hp_glycosidase-like_sf"/>
</dbReference>
<dbReference type="InterPro" id="IPR052043">
    <property type="entry name" value="PolySaccharide_Degr_Enz"/>
</dbReference>
<dbReference type="PANTHER" id="PTHR33886:SF8">
    <property type="entry name" value="UNSATURATED RHAMNOGALACTURONAN HYDROLASE (EUROFUNG)"/>
    <property type="match status" value="1"/>
</dbReference>
<dbReference type="SUPFAM" id="SSF48208">
    <property type="entry name" value="Six-hairpin glycosidases"/>
    <property type="match status" value="1"/>
</dbReference>
<dbReference type="GO" id="GO:0016787">
    <property type="term" value="F:hydrolase activity"/>
    <property type="evidence" value="ECO:0007669"/>
    <property type="project" value="UniProtKB-KW"/>
</dbReference>
<dbReference type="Proteomes" id="UP000198510">
    <property type="component" value="Unassembled WGS sequence"/>
</dbReference>
<protein>
    <submittedName>
        <fullName evidence="3">Rhamnogalacturonyl hydrolase YesR</fullName>
    </submittedName>
</protein>
<dbReference type="GO" id="GO:0005975">
    <property type="term" value="P:carbohydrate metabolic process"/>
    <property type="evidence" value="ECO:0007669"/>
    <property type="project" value="InterPro"/>
</dbReference>
<evidence type="ECO:0000313" key="4">
    <source>
        <dbReference type="Proteomes" id="UP000198510"/>
    </source>
</evidence>
<accession>A0A1G9QN55</accession>
<evidence type="ECO:0000256" key="2">
    <source>
        <dbReference type="SAM" id="SignalP"/>
    </source>
</evidence>
<dbReference type="RefSeq" id="WP_218127150.1">
    <property type="nucleotide sequence ID" value="NZ_FNFO01000010.1"/>
</dbReference>
<keyword evidence="2" id="KW-0732">Signal</keyword>
<reference evidence="3 4" key="1">
    <citation type="submission" date="2016-10" db="EMBL/GenBank/DDBJ databases">
        <authorList>
            <person name="de Groot N.N."/>
        </authorList>
    </citation>
    <scope>NUCLEOTIDE SEQUENCE [LARGE SCALE GENOMIC DNA]</scope>
    <source>
        <strain evidence="3 4">DSM 25186</strain>
    </source>
</reference>
<evidence type="ECO:0000256" key="1">
    <source>
        <dbReference type="ARBA" id="ARBA00022801"/>
    </source>
</evidence>
<feature type="chain" id="PRO_5011575122" evidence="2">
    <location>
        <begin position="22"/>
        <end position="368"/>
    </location>
</feature>
<evidence type="ECO:0000313" key="3">
    <source>
        <dbReference type="EMBL" id="SDM11735.1"/>
    </source>
</evidence>
<dbReference type="Pfam" id="PF07470">
    <property type="entry name" value="Glyco_hydro_88"/>
    <property type="match status" value="1"/>
</dbReference>
<proteinExistence type="predicted"/>
<dbReference type="InterPro" id="IPR010905">
    <property type="entry name" value="Glyco_hydro_88"/>
</dbReference>
<dbReference type="STRING" id="1075417.SAMN05421823_110213"/>
<sequence>MNRFLHLLGAFVMLLSATVSAQPQNTPTAPSDIKKQMQRVADWQLKHPKHEPYDWTNGAFYAGIMATYEATGKKKYLKAAKKMVEANDWQPGPRLRHADDHAIAQTYLDLYALENEPKYYQGFKDTIDKMMNTPVVANDIQVIDWWWCDALFMAPPALAKLAKATGDRKYLTYMDKLFRETYDLLYNQEEHLFARDLNYVIAEDGSGRREANGERIFWSRGNGWVMGGLVRVLEELPDNYPNRDFYLQTYREMADRIATLQQSDGFWRASLLDPDSYPGGEASGTGFYCYALAWGINHGVLDRGRYEPVVTRAWQALNGAVQPSGMLGWVQQIGADPRPTSVDSWEVYGTGAFLLAGNEMITLYNGGK</sequence>